<gene>
    <name evidence="2" type="ORF">PADG_12237</name>
</gene>
<dbReference type="RefSeq" id="XP_010762621.1">
    <property type="nucleotide sequence ID" value="XM_010764319.1"/>
</dbReference>
<protein>
    <submittedName>
        <fullName evidence="2">Uncharacterized protein</fullName>
    </submittedName>
</protein>
<dbReference type="KEGG" id="pbn:PADG_12237"/>
<feature type="region of interest" description="Disordered" evidence="1">
    <location>
        <begin position="81"/>
        <end position="131"/>
    </location>
</feature>
<name>A0A0A0HSP8_PARBD</name>
<keyword evidence="3" id="KW-1185">Reference proteome</keyword>
<dbReference type="AlphaFoldDB" id="A0A0A0HSP8"/>
<evidence type="ECO:0000313" key="2">
    <source>
        <dbReference type="EMBL" id="KGM91667.1"/>
    </source>
</evidence>
<dbReference type="VEuPathDB" id="FungiDB:PADG_12237"/>
<feature type="compositionally biased region" description="Basic residues" evidence="1">
    <location>
        <begin position="122"/>
        <end position="131"/>
    </location>
</feature>
<evidence type="ECO:0000256" key="1">
    <source>
        <dbReference type="SAM" id="MobiDB-lite"/>
    </source>
</evidence>
<proteinExistence type="predicted"/>
<reference evidence="2 3" key="1">
    <citation type="journal article" date="2011" name="PLoS Genet.">
        <title>Comparative genomic analysis of human fungal pathogens causing paracoccidioidomycosis.</title>
        <authorList>
            <person name="Desjardins C.A."/>
            <person name="Champion M.D."/>
            <person name="Holder J.W."/>
            <person name="Muszewska A."/>
            <person name="Goldberg J."/>
            <person name="Bailao A.M."/>
            <person name="Brigido M.M."/>
            <person name="Ferreira M.E."/>
            <person name="Garcia A.M."/>
            <person name="Grynberg M."/>
            <person name="Gujja S."/>
            <person name="Heiman D.I."/>
            <person name="Henn M.R."/>
            <person name="Kodira C.D."/>
            <person name="Leon-Narvaez H."/>
            <person name="Longo L.V."/>
            <person name="Ma L.J."/>
            <person name="Malavazi I."/>
            <person name="Matsuo A.L."/>
            <person name="Morais F.V."/>
            <person name="Pereira M."/>
            <person name="Rodriguez-Brito S."/>
            <person name="Sakthikumar S."/>
            <person name="Salem-Izacc S.M."/>
            <person name="Sykes S.M."/>
            <person name="Teixeira M.M."/>
            <person name="Vallejo M.C."/>
            <person name="Walter M.E."/>
            <person name="Yandava C."/>
            <person name="Young S."/>
            <person name="Zeng Q."/>
            <person name="Zucker J."/>
            <person name="Felipe M.S."/>
            <person name="Goldman G.H."/>
            <person name="Haas B.J."/>
            <person name="McEwen J.G."/>
            <person name="Nino-Vega G."/>
            <person name="Puccia R."/>
            <person name="San-Blas G."/>
            <person name="Soares C.M."/>
            <person name="Birren B.W."/>
            <person name="Cuomo C.A."/>
        </authorList>
    </citation>
    <scope>NUCLEOTIDE SEQUENCE [LARGE SCALE GENOMIC DNA]</scope>
    <source>
        <strain evidence="2 3">Pb18</strain>
    </source>
</reference>
<feature type="compositionally biased region" description="Basic and acidic residues" evidence="1">
    <location>
        <begin position="81"/>
        <end position="100"/>
    </location>
</feature>
<dbReference type="GeneID" id="22588134"/>
<sequence>MLKIMWPVVTGDKMIPIAKHPEAKNVNMEMAQHNIHCRYQTKTVGEPSLPLYQLPVEVGDEFDARTTVVIYVEVHQRAKYDTGQRWDREGQKQKRERSDSNRTSFRMSVRGRQETAFFQVGGKRKKRNGDD</sequence>
<evidence type="ECO:0000313" key="3">
    <source>
        <dbReference type="Proteomes" id="UP000001628"/>
    </source>
</evidence>
<accession>A0A0A0HSP8</accession>
<dbReference type="HOGENOM" id="CLU_1928262_0_0_1"/>
<dbReference type="Proteomes" id="UP000001628">
    <property type="component" value="Unassembled WGS sequence"/>
</dbReference>
<dbReference type="InParanoid" id="A0A0A0HSP8"/>
<dbReference type="EMBL" id="KN275966">
    <property type="protein sequence ID" value="KGM91667.1"/>
    <property type="molecule type" value="Genomic_DNA"/>
</dbReference>
<organism evidence="2 3">
    <name type="scientific">Paracoccidioides brasiliensis (strain Pb18)</name>
    <dbReference type="NCBI Taxonomy" id="502780"/>
    <lineage>
        <taxon>Eukaryota</taxon>
        <taxon>Fungi</taxon>
        <taxon>Dikarya</taxon>
        <taxon>Ascomycota</taxon>
        <taxon>Pezizomycotina</taxon>
        <taxon>Eurotiomycetes</taxon>
        <taxon>Eurotiomycetidae</taxon>
        <taxon>Onygenales</taxon>
        <taxon>Ajellomycetaceae</taxon>
        <taxon>Paracoccidioides</taxon>
    </lineage>
</organism>